<evidence type="ECO:0000313" key="2">
    <source>
        <dbReference type="Proteomes" id="UP000712600"/>
    </source>
</evidence>
<sequence>MEHTKHSKHNFIDGGQHVVKDLVLTMNQAMGPVQERVTKIHDTYGKEETKVTVESSVEKKDFMRVKMHNQELWSHFEDFSIQTEVTGSNKKGGKIQGPNVQFRRSSPCVCRELQSVRCGEEICSIRCSRP</sequence>
<name>A0A8S9P5V9_BRACR</name>
<organism evidence="1 2">
    <name type="scientific">Brassica cretica</name>
    <name type="common">Mustard</name>
    <dbReference type="NCBI Taxonomy" id="69181"/>
    <lineage>
        <taxon>Eukaryota</taxon>
        <taxon>Viridiplantae</taxon>
        <taxon>Streptophyta</taxon>
        <taxon>Embryophyta</taxon>
        <taxon>Tracheophyta</taxon>
        <taxon>Spermatophyta</taxon>
        <taxon>Magnoliopsida</taxon>
        <taxon>eudicotyledons</taxon>
        <taxon>Gunneridae</taxon>
        <taxon>Pentapetalae</taxon>
        <taxon>rosids</taxon>
        <taxon>malvids</taxon>
        <taxon>Brassicales</taxon>
        <taxon>Brassicaceae</taxon>
        <taxon>Brassiceae</taxon>
        <taxon>Brassica</taxon>
    </lineage>
</organism>
<protein>
    <submittedName>
        <fullName evidence="1">Uncharacterized protein</fullName>
    </submittedName>
</protein>
<proteinExistence type="predicted"/>
<dbReference type="Proteomes" id="UP000712600">
    <property type="component" value="Unassembled WGS sequence"/>
</dbReference>
<comment type="caution">
    <text evidence="1">The sequence shown here is derived from an EMBL/GenBank/DDBJ whole genome shotgun (WGS) entry which is preliminary data.</text>
</comment>
<dbReference type="EMBL" id="QGKX02001521">
    <property type="protein sequence ID" value="KAF3510590.1"/>
    <property type="molecule type" value="Genomic_DNA"/>
</dbReference>
<gene>
    <name evidence="1" type="ORF">F2Q69_00005556</name>
</gene>
<evidence type="ECO:0000313" key="1">
    <source>
        <dbReference type="EMBL" id="KAF3510590.1"/>
    </source>
</evidence>
<accession>A0A8S9P5V9</accession>
<reference evidence="1" key="1">
    <citation type="submission" date="2019-12" db="EMBL/GenBank/DDBJ databases">
        <title>Genome sequencing and annotation of Brassica cretica.</title>
        <authorList>
            <person name="Studholme D.J."/>
            <person name="Sarris P."/>
        </authorList>
    </citation>
    <scope>NUCLEOTIDE SEQUENCE</scope>
    <source>
        <strain evidence="1">PFS-109/04</strain>
        <tissue evidence="1">Leaf</tissue>
    </source>
</reference>
<dbReference type="AlphaFoldDB" id="A0A8S9P5V9"/>